<dbReference type="AlphaFoldDB" id="A0A975DM83"/>
<feature type="region of interest" description="Disordered" evidence="1">
    <location>
        <begin position="14"/>
        <end position="69"/>
    </location>
</feature>
<reference evidence="2" key="1">
    <citation type="submission" date="2021-03" db="EMBL/GenBank/DDBJ databases">
        <title>Complete Genome of Pseudoalteromonas xiamenensis STKMTI.2, a new potential marine bacterium producing anti-Vibrio compounds.</title>
        <authorList>
            <person name="Handayani D.P."/>
            <person name="Isnansetyo A."/>
            <person name="Istiqomah I."/>
            <person name="Jumina J."/>
        </authorList>
    </citation>
    <scope>NUCLEOTIDE SEQUENCE</scope>
    <source>
        <strain evidence="2">STKMTI.2</strain>
        <plasmid evidence="2">unnamed5</plasmid>
    </source>
</reference>
<feature type="compositionally biased region" description="Polar residues" evidence="1">
    <location>
        <begin position="14"/>
        <end position="28"/>
    </location>
</feature>
<protein>
    <submittedName>
        <fullName evidence="2">Uncharacterized protein</fullName>
    </submittedName>
</protein>
<dbReference type="EMBL" id="CP072135">
    <property type="protein sequence ID" value="QTH73595.1"/>
    <property type="molecule type" value="Genomic_DNA"/>
</dbReference>
<accession>A0A975DM83</accession>
<organism evidence="2 3">
    <name type="scientific">Pseudoalteromonas xiamenensis</name>
    <dbReference type="NCBI Taxonomy" id="882626"/>
    <lineage>
        <taxon>Bacteria</taxon>
        <taxon>Pseudomonadati</taxon>
        <taxon>Pseudomonadota</taxon>
        <taxon>Gammaproteobacteria</taxon>
        <taxon>Alteromonadales</taxon>
        <taxon>Pseudoalteromonadaceae</taxon>
        <taxon>Pseudoalteromonas</taxon>
    </lineage>
</organism>
<proteinExistence type="predicted"/>
<dbReference type="KEGG" id="pxi:J5O05_19150"/>
<name>A0A975DM83_9GAMM</name>
<keyword evidence="2" id="KW-0614">Plasmid</keyword>
<evidence type="ECO:0000313" key="3">
    <source>
        <dbReference type="Proteomes" id="UP000664904"/>
    </source>
</evidence>
<evidence type="ECO:0000313" key="2">
    <source>
        <dbReference type="EMBL" id="QTH73595.1"/>
    </source>
</evidence>
<dbReference type="Proteomes" id="UP000664904">
    <property type="component" value="Plasmid unnamed5"/>
</dbReference>
<geneLocation type="plasmid" evidence="2 3">
    <name>unnamed5</name>
</geneLocation>
<gene>
    <name evidence="2" type="ORF">J5O05_19150</name>
</gene>
<feature type="region of interest" description="Disordered" evidence="1">
    <location>
        <begin position="106"/>
        <end position="125"/>
    </location>
</feature>
<keyword evidence="3" id="KW-1185">Reference proteome</keyword>
<dbReference type="RefSeq" id="WP_208845207.1">
    <property type="nucleotide sequence ID" value="NZ_CP072135.1"/>
</dbReference>
<sequence>MSIDPVKHVVTVTNTRQTQANNQPSLKTHANEVDVEAVQSERRASTVHLRPNSDKETSGAPLSVLDDEANSYKKQNRSFKRAYEKLEQTLIAVREQLNRQHEELTKLKQSKSSRALTVHEGSEAHKPEIVAQTNGHSIKVYLQNEPQDEIEALES</sequence>
<evidence type="ECO:0000256" key="1">
    <source>
        <dbReference type="SAM" id="MobiDB-lite"/>
    </source>
</evidence>